<evidence type="ECO:0000259" key="5">
    <source>
        <dbReference type="SMART" id="SM00560"/>
    </source>
</evidence>
<dbReference type="SMART" id="SM00560">
    <property type="entry name" value="LamGL"/>
    <property type="match status" value="1"/>
</dbReference>
<dbReference type="SUPFAM" id="SSF49899">
    <property type="entry name" value="Concanavalin A-like lectins/glucanases"/>
    <property type="match status" value="1"/>
</dbReference>
<sequence>MTRPAHLARHRRRLRLLAAALALAASGATHAIPAAVPVAWYPLDGDAADASGNGLDGTIHGSVTATAGHDGTPWAALAFDAGGYIDLGSPSALQITGPLTLSVWIRFEVGGSWNPRILSYNDHHGYTLFTWGTGTARTLSFDYGGVGGSPARVSTPDPLEAGRWYHIAAVGDPADGARLYVDGMLVASNPLAVVPEFAGSANIGRKSSWAWDWWRGAIDDLAIYDVALDAEAVRRLAADGPATASVPEPASLALLVTGALIAAAGRRRARPRRPGGAGTAPTSGR</sequence>
<evidence type="ECO:0000313" key="7">
    <source>
        <dbReference type="Proteomes" id="UP000276634"/>
    </source>
</evidence>
<dbReference type="Gene3D" id="2.60.120.200">
    <property type="match status" value="1"/>
</dbReference>
<evidence type="ECO:0000256" key="3">
    <source>
        <dbReference type="SAM" id="MobiDB-lite"/>
    </source>
</evidence>
<dbReference type="InterPro" id="IPR006558">
    <property type="entry name" value="LamG-like"/>
</dbReference>
<dbReference type="InterPro" id="IPR013320">
    <property type="entry name" value="ConA-like_dom_sf"/>
</dbReference>
<keyword evidence="7" id="KW-1185">Reference proteome</keyword>
<proteinExistence type="predicted"/>
<accession>A0A3N1XSN5</accession>
<dbReference type="Proteomes" id="UP000276634">
    <property type="component" value="Unassembled WGS sequence"/>
</dbReference>
<evidence type="ECO:0000256" key="4">
    <source>
        <dbReference type="SAM" id="SignalP"/>
    </source>
</evidence>
<organism evidence="6 7">
    <name type="scientific">Inmirania thermothiophila</name>
    <dbReference type="NCBI Taxonomy" id="1750597"/>
    <lineage>
        <taxon>Bacteria</taxon>
        <taxon>Pseudomonadati</taxon>
        <taxon>Pseudomonadota</taxon>
        <taxon>Gammaproteobacteria</taxon>
        <taxon>Chromatiales</taxon>
        <taxon>Ectothiorhodospiraceae</taxon>
        <taxon>Inmirania</taxon>
    </lineage>
</organism>
<gene>
    <name evidence="6" type="ORF">EDC57_2326</name>
</gene>
<evidence type="ECO:0000313" key="6">
    <source>
        <dbReference type="EMBL" id="ROR29655.1"/>
    </source>
</evidence>
<dbReference type="Pfam" id="PF13385">
    <property type="entry name" value="Laminin_G_3"/>
    <property type="match status" value="1"/>
</dbReference>
<evidence type="ECO:0000256" key="1">
    <source>
        <dbReference type="ARBA" id="ARBA00022729"/>
    </source>
</evidence>
<dbReference type="RefSeq" id="WP_123402059.1">
    <property type="nucleotide sequence ID" value="NZ_RJVI01000003.1"/>
</dbReference>
<feature type="region of interest" description="Disordered" evidence="3">
    <location>
        <begin position="265"/>
        <end position="285"/>
    </location>
</feature>
<reference evidence="6 7" key="1">
    <citation type="submission" date="2018-11" db="EMBL/GenBank/DDBJ databases">
        <title>Genomic Encyclopedia of Type Strains, Phase IV (KMG-IV): sequencing the most valuable type-strain genomes for metagenomic binning, comparative biology and taxonomic classification.</title>
        <authorList>
            <person name="Goeker M."/>
        </authorList>
    </citation>
    <scope>NUCLEOTIDE SEQUENCE [LARGE SCALE GENOMIC DNA]</scope>
    <source>
        <strain evidence="6 7">DSM 100275</strain>
    </source>
</reference>
<dbReference type="EMBL" id="RJVI01000003">
    <property type="protein sequence ID" value="ROR29655.1"/>
    <property type="molecule type" value="Genomic_DNA"/>
</dbReference>
<comment type="caution">
    <text evidence="6">The sequence shown here is derived from an EMBL/GenBank/DDBJ whole genome shotgun (WGS) entry which is preliminary data.</text>
</comment>
<dbReference type="NCBIfam" id="TIGR02595">
    <property type="entry name" value="PEP_CTERM"/>
    <property type="match status" value="1"/>
</dbReference>
<keyword evidence="2" id="KW-1015">Disulfide bond</keyword>
<dbReference type="AlphaFoldDB" id="A0A3N1XSN5"/>
<dbReference type="InterPro" id="IPR013424">
    <property type="entry name" value="Ice-binding_C"/>
</dbReference>
<evidence type="ECO:0000256" key="2">
    <source>
        <dbReference type="ARBA" id="ARBA00023157"/>
    </source>
</evidence>
<dbReference type="OrthoDB" id="175881at2"/>
<name>A0A3N1XSN5_9GAMM</name>
<feature type="signal peptide" evidence="4">
    <location>
        <begin position="1"/>
        <end position="31"/>
    </location>
</feature>
<protein>
    <submittedName>
        <fullName evidence="6">Putative secreted protein with PEP-CTERM sorting signal</fullName>
    </submittedName>
</protein>
<feature type="chain" id="PRO_5018072062" evidence="4">
    <location>
        <begin position="32"/>
        <end position="285"/>
    </location>
</feature>
<feature type="domain" description="LamG-like jellyroll fold" evidence="5">
    <location>
        <begin position="97"/>
        <end position="231"/>
    </location>
</feature>
<keyword evidence="1 4" id="KW-0732">Signal</keyword>
<dbReference type="Pfam" id="PF07589">
    <property type="entry name" value="PEP-CTERM"/>
    <property type="match status" value="1"/>
</dbReference>